<dbReference type="Proteomes" id="UP001596004">
    <property type="component" value="Unassembled WGS sequence"/>
</dbReference>
<keyword evidence="3" id="KW-1185">Reference proteome</keyword>
<evidence type="ECO:0000256" key="1">
    <source>
        <dbReference type="SAM" id="Phobius"/>
    </source>
</evidence>
<protein>
    <submittedName>
        <fullName evidence="2">Uncharacterized protein</fullName>
    </submittedName>
</protein>
<evidence type="ECO:0000313" key="3">
    <source>
        <dbReference type="Proteomes" id="UP001596004"/>
    </source>
</evidence>
<gene>
    <name evidence="2" type="ORF">ACFO60_09205</name>
</gene>
<keyword evidence="1" id="KW-0472">Membrane</keyword>
<reference evidence="3" key="1">
    <citation type="journal article" date="2019" name="Int. J. Syst. Evol. Microbiol.">
        <title>The Global Catalogue of Microorganisms (GCM) 10K type strain sequencing project: providing services to taxonomists for standard genome sequencing and annotation.</title>
        <authorList>
            <consortium name="The Broad Institute Genomics Platform"/>
            <consortium name="The Broad Institute Genome Sequencing Center for Infectious Disease"/>
            <person name="Wu L."/>
            <person name="Ma J."/>
        </authorList>
    </citation>
    <scope>NUCLEOTIDE SEQUENCE [LARGE SCALE GENOMIC DNA]</scope>
    <source>
        <strain evidence="3">CGMCC 4.7132</strain>
    </source>
</reference>
<comment type="caution">
    <text evidence="2">The sequence shown here is derived from an EMBL/GenBank/DDBJ whole genome shotgun (WGS) entry which is preliminary data.</text>
</comment>
<proteinExistence type="predicted"/>
<feature type="transmembrane region" description="Helical" evidence="1">
    <location>
        <begin position="12"/>
        <end position="31"/>
    </location>
</feature>
<evidence type="ECO:0000313" key="2">
    <source>
        <dbReference type="EMBL" id="MFC4530939.1"/>
    </source>
</evidence>
<organism evidence="2 3">
    <name type="scientific">Sphaerisporangium dianthi</name>
    <dbReference type="NCBI Taxonomy" id="1436120"/>
    <lineage>
        <taxon>Bacteria</taxon>
        <taxon>Bacillati</taxon>
        <taxon>Actinomycetota</taxon>
        <taxon>Actinomycetes</taxon>
        <taxon>Streptosporangiales</taxon>
        <taxon>Streptosporangiaceae</taxon>
        <taxon>Sphaerisporangium</taxon>
    </lineage>
</organism>
<keyword evidence="1" id="KW-0812">Transmembrane</keyword>
<dbReference type="EMBL" id="JBHSFP010000004">
    <property type="protein sequence ID" value="MFC4530939.1"/>
    <property type="molecule type" value="Genomic_DNA"/>
</dbReference>
<dbReference type="RefSeq" id="WP_380839110.1">
    <property type="nucleotide sequence ID" value="NZ_JBHSFP010000004.1"/>
</dbReference>
<accession>A0ABV9CD48</accession>
<keyword evidence="1" id="KW-1133">Transmembrane helix</keyword>
<sequence>MAVNLPPRIPWSRIVLALIALWIITVTVIIVHDPRAAAPLP</sequence>
<name>A0ABV9CD48_9ACTN</name>